<dbReference type="AlphaFoldDB" id="A0A9P8AP97"/>
<dbReference type="Proteomes" id="UP000812287">
    <property type="component" value="Unassembled WGS sequence"/>
</dbReference>
<protein>
    <submittedName>
        <fullName evidence="1">Uncharacterized protein</fullName>
    </submittedName>
</protein>
<dbReference type="GeneID" id="66102890"/>
<evidence type="ECO:0000313" key="2">
    <source>
        <dbReference type="Proteomes" id="UP000812287"/>
    </source>
</evidence>
<gene>
    <name evidence="1" type="ORF">BT62DRAFT_350982</name>
</gene>
<dbReference type="OrthoDB" id="3541472at2759"/>
<evidence type="ECO:0000313" key="1">
    <source>
        <dbReference type="EMBL" id="KAG7443103.1"/>
    </source>
</evidence>
<keyword evidence="2" id="KW-1185">Reference proteome</keyword>
<dbReference type="EMBL" id="MU250547">
    <property type="protein sequence ID" value="KAG7443103.1"/>
    <property type="molecule type" value="Genomic_DNA"/>
</dbReference>
<name>A0A9P8AP97_9AGAR</name>
<proteinExistence type="predicted"/>
<dbReference type="RefSeq" id="XP_043036603.1">
    <property type="nucleotide sequence ID" value="XM_043180594.1"/>
</dbReference>
<organism evidence="1 2">
    <name type="scientific">Guyanagaster necrorhizus</name>
    <dbReference type="NCBI Taxonomy" id="856835"/>
    <lineage>
        <taxon>Eukaryota</taxon>
        <taxon>Fungi</taxon>
        <taxon>Dikarya</taxon>
        <taxon>Basidiomycota</taxon>
        <taxon>Agaricomycotina</taxon>
        <taxon>Agaricomycetes</taxon>
        <taxon>Agaricomycetidae</taxon>
        <taxon>Agaricales</taxon>
        <taxon>Marasmiineae</taxon>
        <taxon>Physalacriaceae</taxon>
        <taxon>Guyanagaster</taxon>
    </lineage>
</organism>
<sequence>MGMASFKDMLPLLSGALEELHIKPRLRGKWVYGNPATDSIAQCKKLKVLGIHVSDRDSVTSLLDFVKVLPALRTLYLYGAPTHERPHTLCIIDTDALEKLRIRDARVEDVMSYLEVILPDGVVYKPELMIDGDKPSWFFKRFQPA</sequence>
<accession>A0A9P8AP97</accession>
<comment type="caution">
    <text evidence="1">The sequence shown here is derived from an EMBL/GenBank/DDBJ whole genome shotgun (WGS) entry which is preliminary data.</text>
</comment>
<reference evidence="1" key="1">
    <citation type="submission" date="2020-11" db="EMBL/GenBank/DDBJ databases">
        <title>Adaptations for nitrogen fixation in a non-lichenized fungal sporocarp promotes dispersal by wood-feeding termites.</title>
        <authorList>
            <consortium name="DOE Joint Genome Institute"/>
            <person name="Koch R.A."/>
            <person name="Yoon G."/>
            <person name="Arayal U."/>
            <person name="Lail K."/>
            <person name="Amirebrahimi M."/>
            <person name="Labutti K."/>
            <person name="Lipzen A."/>
            <person name="Riley R."/>
            <person name="Barry K."/>
            <person name="Henrissat B."/>
            <person name="Grigoriev I.V."/>
            <person name="Herr J.R."/>
            <person name="Aime M.C."/>
        </authorList>
    </citation>
    <scope>NUCLEOTIDE SEQUENCE</scope>
    <source>
        <strain evidence="1">MCA 3950</strain>
    </source>
</reference>